<sequence>MASDSSVLPDDDSGTVANLVSYLRDGVNNYGLLGTGALENRPYWYRPERQAPPRVLTQNGSRDGFTFRLNETEARNIHNFDGLYDVAVNNTGLKALLAYLNSGVAERVVRNHTQTRQGGFAKLGSGTLKELPVINVTDMDDKMVTGLADLFDALRETDRRDGDCEPVINRIDAVLQQTL</sequence>
<dbReference type="EMBL" id="CP071462">
    <property type="protein sequence ID" value="QSX01081.1"/>
    <property type="molecule type" value="Genomic_DNA"/>
</dbReference>
<organism evidence="1 2">
    <name type="scientific">Haloterrigena alkaliphila</name>
    <dbReference type="NCBI Taxonomy" id="2816475"/>
    <lineage>
        <taxon>Archaea</taxon>
        <taxon>Methanobacteriati</taxon>
        <taxon>Methanobacteriota</taxon>
        <taxon>Stenosarchaea group</taxon>
        <taxon>Halobacteria</taxon>
        <taxon>Halobacteriales</taxon>
        <taxon>Natrialbaceae</taxon>
        <taxon>Haloterrigena</taxon>
    </lineage>
</organism>
<proteinExistence type="predicted"/>
<keyword evidence="2" id="KW-1185">Reference proteome</keyword>
<evidence type="ECO:0000313" key="1">
    <source>
        <dbReference type="EMBL" id="QSX01081.1"/>
    </source>
</evidence>
<dbReference type="RefSeq" id="WP_207290795.1">
    <property type="nucleotide sequence ID" value="NZ_CP071462.1"/>
</dbReference>
<accession>A0A8A2VK42</accession>
<name>A0A8A2VK42_9EURY</name>
<dbReference type="AlphaFoldDB" id="A0A8A2VK42"/>
<protein>
    <submittedName>
        <fullName evidence="1">Uncharacterized protein</fullName>
    </submittedName>
</protein>
<dbReference type="GeneID" id="63187450"/>
<evidence type="ECO:0000313" key="2">
    <source>
        <dbReference type="Proteomes" id="UP000663203"/>
    </source>
</evidence>
<gene>
    <name evidence="1" type="ORF">J0X25_09055</name>
</gene>
<dbReference type="Proteomes" id="UP000663203">
    <property type="component" value="Chromosome"/>
</dbReference>
<dbReference type="KEGG" id="hakz:J0X25_09055"/>
<reference evidence="1 2" key="1">
    <citation type="submission" date="2021-03" db="EMBL/GenBank/DDBJ databases">
        <title>Haloterrigena longa sp. nov. and Haloterrigena limicola sp. nov., extremely halophilic archaea isolated from a salt lake.</title>
        <authorList>
            <person name="Henglin C."/>
        </authorList>
    </citation>
    <scope>NUCLEOTIDE SEQUENCE [LARGE SCALE GENOMIC DNA]</scope>
    <source>
        <strain evidence="1 2">KZCA68</strain>
    </source>
</reference>